<accession>A0A9P5VP03</accession>
<proteinExistence type="predicted"/>
<reference evidence="1" key="1">
    <citation type="journal article" date="2020" name="Fungal Divers.">
        <title>Resolving the Mortierellaceae phylogeny through synthesis of multi-gene phylogenetics and phylogenomics.</title>
        <authorList>
            <person name="Vandepol N."/>
            <person name="Liber J."/>
            <person name="Desiro A."/>
            <person name="Na H."/>
            <person name="Kennedy M."/>
            <person name="Barry K."/>
            <person name="Grigoriev I.V."/>
            <person name="Miller A.N."/>
            <person name="O'Donnell K."/>
            <person name="Stajich J.E."/>
            <person name="Bonito G."/>
        </authorList>
    </citation>
    <scope>NUCLEOTIDE SEQUENCE</scope>
    <source>
        <strain evidence="1">NVP1</strain>
    </source>
</reference>
<sequence>MTFLDTVKKKFDLALVKDIDLDDMSIDFTLPDSWISTVASDRMTARLTSIPGFNWPIQQVRLKDNSVDIGHLESPFSPASVKGGIVTSSLSKCTMHIFPQSHAAFIDFVGALATKAAHTFAIKGSADIIFDLGGLGVHTLHDVDFITDLTLRGLANLPNITCKSAIIVPNAEEPGKPASAYAVTIQCELDIPNPSQLSLTLGNCILATTVEGNHHVGLTTLEGFSLKVGMNTSKTGTIVLDTTIDAAKSLVKALEVQDQRVYLRGFRGTSKNEALSAGLVPLKLSFVIPRFVGVTSNCP</sequence>
<dbReference type="InterPro" id="IPR022185">
    <property type="entry name" value="DUF3712"/>
</dbReference>
<comment type="caution">
    <text evidence="1">The sequence shown here is derived from an EMBL/GenBank/DDBJ whole genome shotgun (WGS) entry which is preliminary data.</text>
</comment>
<protein>
    <submittedName>
        <fullName evidence="1">Uncharacterized protein</fullName>
    </submittedName>
</protein>
<dbReference type="AlphaFoldDB" id="A0A9P5VP03"/>
<organism evidence="1 2">
    <name type="scientific">Podila minutissima</name>
    <dbReference type="NCBI Taxonomy" id="64525"/>
    <lineage>
        <taxon>Eukaryota</taxon>
        <taxon>Fungi</taxon>
        <taxon>Fungi incertae sedis</taxon>
        <taxon>Mucoromycota</taxon>
        <taxon>Mortierellomycotina</taxon>
        <taxon>Mortierellomycetes</taxon>
        <taxon>Mortierellales</taxon>
        <taxon>Mortierellaceae</taxon>
        <taxon>Podila</taxon>
    </lineage>
</organism>
<evidence type="ECO:0000313" key="2">
    <source>
        <dbReference type="Proteomes" id="UP000696485"/>
    </source>
</evidence>
<dbReference type="Proteomes" id="UP000696485">
    <property type="component" value="Unassembled WGS sequence"/>
</dbReference>
<gene>
    <name evidence="1" type="ORF">BG006_000610</name>
</gene>
<evidence type="ECO:0000313" key="1">
    <source>
        <dbReference type="EMBL" id="KAF9335221.1"/>
    </source>
</evidence>
<name>A0A9P5VP03_9FUNG</name>
<dbReference type="EMBL" id="JAAAUY010000110">
    <property type="protein sequence ID" value="KAF9335221.1"/>
    <property type="molecule type" value="Genomic_DNA"/>
</dbReference>
<keyword evidence="2" id="KW-1185">Reference proteome</keyword>
<dbReference type="Pfam" id="PF12505">
    <property type="entry name" value="DUF3712"/>
    <property type="match status" value="1"/>
</dbReference>